<keyword evidence="2" id="KW-1185">Reference proteome</keyword>
<evidence type="ECO:0000313" key="1">
    <source>
        <dbReference type="EMBL" id="SKA76360.1"/>
    </source>
</evidence>
<sequence>METGITDCPGMDYLVCIEGFLVPLAQIKAIGWIEKTYSDPDAPYEPEQYYFRVYLSQPEGDRGDGVPRDLAAFFDSETEATQERLALAKKVNAYYQNMFGVIFPTCVH</sequence>
<dbReference type="Proteomes" id="UP000189733">
    <property type="component" value="Unassembled WGS sequence"/>
</dbReference>
<dbReference type="AlphaFoldDB" id="A0A1T4WGE4"/>
<reference evidence="1 2" key="1">
    <citation type="submission" date="2017-02" db="EMBL/GenBank/DDBJ databases">
        <authorList>
            <person name="Peterson S.W."/>
        </authorList>
    </citation>
    <scope>NUCLEOTIDE SEQUENCE [LARGE SCALE GENOMIC DNA]</scope>
    <source>
        <strain evidence="1 2">DSM 18034</strain>
    </source>
</reference>
<dbReference type="STRING" id="1121442.SAMN02745702_02220"/>
<gene>
    <name evidence="1" type="ORF">SAMN02745702_02220</name>
</gene>
<protein>
    <submittedName>
        <fullName evidence="1">Uncharacterized protein</fullName>
    </submittedName>
</protein>
<dbReference type="EMBL" id="FUYA01000007">
    <property type="protein sequence ID" value="SKA76360.1"/>
    <property type="molecule type" value="Genomic_DNA"/>
</dbReference>
<dbReference type="RefSeq" id="WP_078685501.1">
    <property type="nucleotide sequence ID" value="NZ_FUYA01000007.1"/>
</dbReference>
<dbReference type="OrthoDB" id="5465074at2"/>
<proteinExistence type="predicted"/>
<evidence type="ECO:0000313" key="2">
    <source>
        <dbReference type="Proteomes" id="UP000189733"/>
    </source>
</evidence>
<organism evidence="1 2">
    <name type="scientific">Desulfobaculum bizertense DSM 18034</name>
    <dbReference type="NCBI Taxonomy" id="1121442"/>
    <lineage>
        <taxon>Bacteria</taxon>
        <taxon>Pseudomonadati</taxon>
        <taxon>Thermodesulfobacteriota</taxon>
        <taxon>Desulfovibrionia</taxon>
        <taxon>Desulfovibrionales</taxon>
        <taxon>Desulfovibrionaceae</taxon>
        <taxon>Desulfobaculum</taxon>
    </lineage>
</organism>
<name>A0A1T4WGE4_9BACT</name>
<accession>A0A1T4WGE4</accession>